<keyword evidence="4" id="KW-0961">Cell wall biogenesis/degradation</keyword>
<evidence type="ECO:0000259" key="9">
    <source>
        <dbReference type="Pfam" id="PF00150"/>
    </source>
</evidence>
<dbReference type="OrthoDB" id="62120at2759"/>
<evidence type="ECO:0000256" key="4">
    <source>
        <dbReference type="ARBA" id="ARBA00023316"/>
    </source>
</evidence>
<dbReference type="PANTHER" id="PTHR31297">
    <property type="entry name" value="GLUCAN ENDO-1,6-BETA-GLUCOSIDASE B"/>
    <property type="match status" value="1"/>
</dbReference>
<evidence type="ECO:0000256" key="3">
    <source>
        <dbReference type="ARBA" id="ARBA00023295"/>
    </source>
</evidence>
<dbReference type="GO" id="GO:0005576">
    <property type="term" value="C:extracellular region"/>
    <property type="evidence" value="ECO:0007669"/>
    <property type="project" value="TreeGrafter"/>
</dbReference>
<comment type="similarity">
    <text evidence="1">Belongs to the glycosyl hydrolase 5 (cellulase A) family.</text>
</comment>
<keyword evidence="11" id="KW-1185">Reference proteome</keyword>
<dbReference type="EC" id="3.2.1.58" evidence="6"/>
<dbReference type="InterPro" id="IPR001547">
    <property type="entry name" value="Glyco_hydro_5"/>
</dbReference>
<dbReference type="Pfam" id="PF00150">
    <property type="entry name" value="Cellulase"/>
    <property type="match status" value="1"/>
</dbReference>
<name>A0A4V1J201_9FUNG</name>
<feature type="signal peptide" evidence="8">
    <location>
        <begin position="1"/>
        <end position="23"/>
    </location>
</feature>
<dbReference type="Proteomes" id="UP000278143">
    <property type="component" value="Unassembled WGS sequence"/>
</dbReference>
<sequence length="815" mass="91857">MHINTVIAVALLLLTPVAVPSLAAPATEYYSPTRQLNGHKPKGVSARRQGPAVPYEIITTVHKPHEVDDATRAMGLLTPPASSKAGSSFYDKILPMVLVEPEESLGGSRVSVQRSMSMPVKSAMSEKAGLKQLSQLKTASIWSNLKAFKQSIKEKLPKKAPSPADTSIKRAKHDLMLMEEQLDVDFRRHIRDEQQADAIAAELARLVGDFDLMSMASGLRWLCGGWCVASVAQLLRLLGQNWPAEVMGALGGLLLEGLDLSKAAAVNARVVESMPCVEMAGYLHMFLHAWDGGGGGGNQETVEHGACVDNREHSMLCLGASSIADDGHLLIDHARISQSKSRNLLRQRMIHAIERALHFDDAESARLHRALDAYHALTPSVYKPASYPAAKPLAKPPTTTNNAPDRDTSTTIDATKRSKHPSHEKIRGVNLGGWLVLEPWITPSLFEQFLARPEQDQAVDEWTFCEKLGRKEAKRQLQAHWETWVTEEDFRKLANAGINHVRIPVGYWAVNVTRDEPWVQGHVPFLFRAVNWAAAYNMKVIIDLHGAPGSQNGFDNSGKKGPITWQREPSYVQRTLNALDQLSSMFPESRYPHVVSVQLVNEPANWGLNMDSLRQFYREGRAVVQRNQPNRVVTIHDAFLPLNQWEDFVRPYNRSKIILDTHIYHVFMDDLLGKSEEEHLDHSCNLKREIARSQTIVDTITGEWSLATTDCAQWLNGFNVGARWDGTIPSRNGQPIYPGNTCVYEHDIRYFSPKYREWLRRFTEIQMDTYEAGAGWFFWNFKTEREPQWSYLKGVEQGWIPKDPSKRTYSCERRW</sequence>
<reference evidence="11" key="1">
    <citation type="journal article" date="2018" name="Nat. Microbiol.">
        <title>Leveraging single-cell genomics to expand the fungal tree of life.</title>
        <authorList>
            <person name="Ahrendt S.R."/>
            <person name="Quandt C.A."/>
            <person name="Ciobanu D."/>
            <person name="Clum A."/>
            <person name="Salamov A."/>
            <person name="Andreopoulos B."/>
            <person name="Cheng J.F."/>
            <person name="Woyke T."/>
            <person name="Pelin A."/>
            <person name="Henrissat B."/>
            <person name="Reynolds N.K."/>
            <person name="Benny G.L."/>
            <person name="Smith M.E."/>
            <person name="James T.Y."/>
            <person name="Grigoriev I.V."/>
        </authorList>
    </citation>
    <scope>NUCLEOTIDE SEQUENCE [LARGE SCALE GENOMIC DNA]</scope>
    <source>
        <strain evidence="11">Benny S71-1</strain>
    </source>
</reference>
<dbReference type="EMBL" id="KZ989322">
    <property type="protein sequence ID" value="RKP26839.1"/>
    <property type="molecule type" value="Genomic_DNA"/>
</dbReference>
<feature type="domain" description="Glycoside hydrolase family 5" evidence="9">
    <location>
        <begin position="475"/>
        <end position="709"/>
    </location>
</feature>
<evidence type="ECO:0000313" key="10">
    <source>
        <dbReference type="EMBL" id="RKP26839.1"/>
    </source>
</evidence>
<keyword evidence="3" id="KW-0326">Glycosidase</keyword>
<dbReference type="InterPro" id="IPR017853">
    <property type="entry name" value="GH"/>
</dbReference>
<keyword evidence="8" id="KW-0732">Signal</keyword>
<feature type="region of interest" description="Disordered" evidence="7">
    <location>
        <begin position="387"/>
        <end position="424"/>
    </location>
</feature>
<dbReference type="InterPro" id="IPR050386">
    <property type="entry name" value="Glycosyl_hydrolase_5"/>
</dbReference>
<dbReference type="PANTHER" id="PTHR31297:SF42">
    <property type="entry name" value="GLYCOSIDE HYDROLASE FAMILY 5 DOMAIN-CONTAINING PROTEIN"/>
    <property type="match status" value="1"/>
</dbReference>
<accession>A0A4V1J201</accession>
<dbReference type="GO" id="GO:0009986">
    <property type="term" value="C:cell surface"/>
    <property type="evidence" value="ECO:0007669"/>
    <property type="project" value="TreeGrafter"/>
</dbReference>
<dbReference type="FunFam" id="3.20.20.80:FF:000033">
    <property type="entry name" value="Glucan 1,3-beta-glucosidase A"/>
    <property type="match status" value="1"/>
</dbReference>
<evidence type="ECO:0000256" key="2">
    <source>
        <dbReference type="ARBA" id="ARBA00022801"/>
    </source>
</evidence>
<feature type="compositionally biased region" description="Low complexity" evidence="7">
    <location>
        <begin position="387"/>
        <end position="403"/>
    </location>
</feature>
<dbReference type="GO" id="GO:0071555">
    <property type="term" value="P:cell wall organization"/>
    <property type="evidence" value="ECO:0007669"/>
    <property type="project" value="UniProtKB-KW"/>
</dbReference>
<dbReference type="Gene3D" id="3.20.20.80">
    <property type="entry name" value="Glycosidases"/>
    <property type="match status" value="1"/>
</dbReference>
<keyword evidence="2 10" id="KW-0378">Hydrolase</keyword>
<evidence type="ECO:0000256" key="7">
    <source>
        <dbReference type="SAM" id="MobiDB-lite"/>
    </source>
</evidence>
<evidence type="ECO:0000256" key="8">
    <source>
        <dbReference type="SAM" id="SignalP"/>
    </source>
</evidence>
<proteinExistence type="inferred from homology"/>
<dbReference type="AlphaFoldDB" id="A0A4V1J201"/>
<protein>
    <recommendedName>
        <fullName evidence="6">glucan 1,3-beta-glucosidase</fullName>
        <ecNumber evidence="6">3.2.1.58</ecNumber>
    </recommendedName>
</protein>
<dbReference type="GO" id="GO:0009251">
    <property type="term" value="P:glucan catabolic process"/>
    <property type="evidence" value="ECO:0007669"/>
    <property type="project" value="TreeGrafter"/>
</dbReference>
<comment type="catalytic activity">
    <reaction evidence="5">
        <text>Successive hydrolysis of beta-D-glucose units from the non-reducing ends of (1-&gt;3)-beta-D-glucans, releasing alpha-glucose.</text>
        <dbReference type="EC" id="3.2.1.58"/>
    </reaction>
</comment>
<feature type="chain" id="PRO_5020415848" description="glucan 1,3-beta-glucosidase" evidence="8">
    <location>
        <begin position="24"/>
        <end position="815"/>
    </location>
</feature>
<organism evidence="10 11">
    <name type="scientific">Syncephalis pseudoplumigaleata</name>
    <dbReference type="NCBI Taxonomy" id="1712513"/>
    <lineage>
        <taxon>Eukaryota</taxon>
        <taxon>Fungi</taxon>
        <taxon>Fungi incertae sedis</taxon>
        <taxon>Zoopagomycota</taxon>
        <taxon>Zoopagomycotina</taxon>
        <taxon>Zoopagomycetes</taxon>
        <taxon>Zoopagales</taxon>
        <taxon>Piptocephalidaceae</taxon>
        <taxon>Syncephalis</taxon>
    </lineage>
</organism>
<evidence type="ECO:0000313" key="11">
    <source>
        <dbReference type="Proteomes" id="UP000278143"/>
    </source>
</evidence>
<evidence type="ECO:0000256" key="6">
    <source>
        <dbReference type="ARBA" id="ARBA00038929"/>
    </source>
</evidence>
<dbReference type="GO" id="GO:0004338">
    <property type="term" value="F:glucan exo-1,3-beta-glucosidase activity"/>
    <property type="evidence" value="ECO:0007669"/>
    <property type="project" value="UniProtKB-EC"/>
</dbReference>
<evidence type="ECO:0000256" key="1">
    <source>
        <dbReference type="ARBA" id="ARBA00005641"/>
    </source>
</evidence>
<dbReference type="SUPFAM" id="SSF51445">
    <property type="entry name" value="(Trans)glycosidases"/>
    <property type="match status" value="1"/>
</dbReference>
<gene>
    <name evidence="10" type="ORF">SYNPS1DRAFT_21479</name>
</gene>
<evidence type="ECO:0000256" key="5">
    <source>
        <dbReference type="ARBA" id="ARBA00036824"/>
    </source>
</evidence>